<dbReference type="GO" id="GO:0005886">
    <property type="term" value="C:plasma membrane"/>
    <property type="evidence" value="ECO:0007669"/>
    <property type="project" value="TreeGrafter"/>
</dbReference>
<dbReference type="GO" id="GO:0004930">
    <property type="term" value="F:G protein-coupled receptor activity"/>
    <property type="evidence" value="ECO:0007669"/>
    <property type="project" value="UniProtKB-KW"/>
</dbReference>
<reference evidence="11" key="1">
    <citation type="submission" date="2021-02" db="EMBL/GenBank/DDBJ databases">
        <authorList>
            <person name="Nowell W R."/>
        </authorList>
    </citation>
    <scope>NUCLEOTIDE SEQUENCE</scope>
</reference>
<evidence type="ECO:0000256" key="1">
    <source>
        <dbReference type="ARBA" id="ARBA00004141"/>
    </source>
</evidence>
<evidence type="ECO:0000256" key="6">
    <source>
        <dbReference type="ARBA" id="ARBA00023170"/>
    </source>
</evidence>
<dbReference type="SUPFAM" id="SSF81321">
    <property type="entry name" value="Family A G protein-coupled receptor-like"/>
    <property type="match status" value="1"/>
</dbReference>
<keyword evidence="6" id="KW-0675">Receptor</keyword>
<feature type="transmembrane region" description="Helical" evidence="9">
    <location>
        <begin position="264"/>
        <end position="286"/>
    </location>
</feature>
<feature type="transmembrane region" description="Helical" evidence="9">
    <location>
        <begin position="83"/>
        <end position="104"/>
    </location>
</feature>
<feature type="transmembrane region" description="Helical" evidence="9">
    <location>
        <begin position="163"/>
        <end position="184"/>
    </location>
</feature>
<name>A0A818TXU5_9BILA</name>
<feature type="transmembrane region" description="Helical" evidence="9">
    <location>
        <begin position="51"/>
        <end position="71"/>
    </location>
</feature>
<dbReference type="PROSITE" id="PS50262">
    <property type="entry name" value="G_PROTEIN_RECEP_F1_2"/>
    <property type="match status" value="1"/>
</dbReference>
<comment type="subcellular location">
    <subcellularLocation>
        <location evidence="1">Membrane</location>
        <topology evidence="1">Multi-pass membrane protein</topology>
    </subcellularLocation>
</comment>
<evidence type="ECO:0000256" key="7">
    <source>
        <dbReference type="ARBA" id="ARBA00023224"/>
    </source>
</evidence>
<dbReference type="Proteomes" id="UP000663865">
    <property type="component" value="Unassembled WGS sequence"/>
</dbReference>
<dbReference type="AlphaFoldDB" id="A0A818TXU5"/>
<keyword evidence="7" id="KW-0807">Transducer</keyword>
<feature type="compositionally biased region" description="Polar residues" evidence="8">
    <location>
        <begin position="431"/>
        <end position="441"/>
    </location>
</feature>
<comment type="caution">
    <text evidence="11">The sequence shown here is derived from an EMBL/GenBank/DDBJ whole genome shotgun (WGS) entry which is preliminary data.</text>
</comment>
<keyword evidence="5 9" id="KW-0472">Membrane</keyword>
<dbReference type="PANTHER" id="PTHR24243">
    <property type="entry name" value="G-PROTEIN COUPLED RECEPTOR"/>
    <property type="match status" value="1"/>
</dbReference>
<proteinExistence type="predicted"/>
<evidence type="ECO:0000313" key="11">
    <source>
        <dbReference type="EMBL" id="CAF3689529.1"/>
    </source>
</evidence>
<dbReference type="PANTHER" id="PTHR24243:SF230">
    <property type="entry name" value="G-PROTEIN COUPLED RECEPTORS FAMILY 1 PROFILE DOMAIN-CONTAINING PROTEIN"/>
    <property type="match status" value="1"/>
</dbReference>
<evidence type="ECO:0000256" key="4">
    <source>
        <dbReference type="ARBA" id="ARBA00023040"/>
    </source>
</evidence>
<dbReference type="InterPro" id="IPR017452">
    <property type="entry name" value="GPCR_Rhodpsn_7TM"/>
</dbReference>
<feature type="compositionally biased region" description="Low complexity" evidence="8">
    <location>
        <begin position="404"/>
        <end position="430"/>
    </location>
</feature>
<gene>
    <name evidence="11" type="ORF">KIK155_LOCUS25894</name>
</gene>
<protein>
    <recommendedName>
        <fullName evidence="10">G-protein coupled receptors family 1 profile domain-containing protein</fullName>
    </recommendedName>
</protein>
<feature type="region of interest" description="Disordered" evidence="8">
    <location>
        <begin position="404"/>
        <end position="441"/>
    </location>
</feature>
<evidence type="ECO:0000256" key="2">
    <source>
        <dbReference type="ARBA" id="ARBA00022692"/>
    </source>
</evidence>
<evidence type="ECO:0000256" key="8">
    <source>
        <dbReference type="SAM" id="MobiDB-lite"/>
    </source>
</evidence>
<sequence length="441" mass="51040">MSMSTATTDRANYETYTYYDLVTTTLPPISLYACQNETLSSSDEIENRINIVVPYLVILGIIGNGLSILTFSQRKLRTLSCGCYLLLLAISDTIALLIISRPYFFKQFGVEHHLNSSILCGLHLFLTKLFDELTPWLLVFVACNRLVLSRYPRNHHCCQTSNSALWSTFFLLIIIILVNVHLLFGIGVGYSQFQPCKAVCGPLTKSPIYLFFYKNVSPIIDFLFSLIIPFCIVFIANIFILSNVRRAKRRVLRVRRRKRANRNARLSIVLLADLITFLIVSLPVLLVECIYRFTRAIEGNDQFNEYLWIAWLIASKIFYLNYSLSFYFYVLTSSYFRHHFFLAIRCKKFSGTFFKTTKGKKHQQIYQTTDIMLTYRPSHTSVSSKINSKTFDFNFLYEPYPQQQQQQQQQQQETTIHVSTSISESITSPENQQTPTVLSHI</sequence>
<evidence type="ECO:0000256" key="3">
    <source>
        <dbReference type="ARBA" id="ARBA00022989"/>
    </source>
</evidence>
<dbReference type="InterPro" id="IPR000276">
    <property type="entry name" value="GPCR_Rhodpsn"/>
</dbReference>
<dbReference type="EMBL" id="CAJNYV010004722">
    <property type="protein sequence ID" value="CAF3689529.1"/>
    <property type="molecule type" value="Genomic_DNA"/>
</dbReference>
<organism evidence="11 12">
    <name type="scientific">Rotaria socialis</name>
    <dbReference type="NCBI Taxonomy" id="392032"/>
    <lineage>
        <taxon>Eukaryota</taxon>
        <taxon>Metazoa</taxon>
        <taxon>Spiralia</taxon>
        <taxon>Gnathifera</taxon>
        <taxon>Rotifera</taxon>
        <taxon>Eurotatoria</taxon>
        <taxon>Bdelloidea</taxon>
        <taxon>Philodinida</taxon>
        <taxon>Philodinidae</taxon>
        <taxon>Rotaria</taxon>
    </lineage>
</organism>
<feature type="transmembrane region" description="Helical" evidence="9">
    <location>
        <begin position="222"/>
        <end position="244"/>
    </location>
</feature>
<dbReference type="Pfam" id="PF00001">
    <property type="entry name" value="7tm_1"/>
    <property type="match status" value="1"/>
</dbReference>
<evidence type="ECO:0000313" key="12">
    <source>
        <dbReference type="Proteomes" id="UP000663865"/>
    </source>
</evidence>
<feature type="domain" description="G-protein coupled receptors family 1 profile" evidence="10">
    <location>
        <begin position="63"/>
        <end position="329"/>
    </location>
</feature>
<evidence type="ECO:0000259" key="10">
    <source>
        <dbReference type="PROSITE" id="PS50262"/>
    </source>
</evidence>
<feature type="transmembrane region" description="Helical" evidence="9">
    <location>
        <begin position="306"/>
        <end position="330"/>
    </location>
</feature>
<keyword evidence="4" id="KW-0297">G-protein coupled receptor</keyword>
<keyword evidence="3 9" id="KW-1133">Transmembrane helix</keyword>
<dbReference type="Gene3D" id="1.20.1070.10">
    <property type="entry name" value="Rhodopsin 7-helix transmembrane proteins"/>
    <property type="match status" value="1"/>
</dbReference>
<evidence type="ECO:0000256" key="5">
    <source>
        <dbReference type="ARBA" id="ARBA00023136"/>
    </source>
</evidence>
<evidence type="ECO:0000256" key="9">
    <source>
        <dbReference type="SAM" id="Phobius"/>
    </source>
</evidence>
<accession>A0A818TXU5</accession>
<keyword evidence="2 9" id="KW-0812">Transmembrane</keyword>
<dbReference type="PRINTS" id="PR00237">
    <property type="entry name" value="GPCRRHODOPSN"/>
</dbReference>